<protein>
    <submittedName>
        <fullName evidence="1">Baseplate assembly protein</fullName>
    </submittedName>
</protein>
<name>A0ABP5C1X3_9MICO</name>
<dbReference type="RefSeq" id="WP_344093142.1">
    <property type="nucleotide sequence ID" value="NZ_BAAAOG010000002.1"/>
</dbReference>
<dbReference type="EMBL" id="BAAAOG010000002">
    <property type="protein sequence ID" value="GAA1954738.1"/>
    <property type="molecule type" value="Genomic_DNA"/>
</dbReference>
<comment type="caution">
    <text evidence="1">The sequence shown here is derived from an EMBL/GenBank/DDBJ whole genome shotgun (WGS) entry which is preliminary data.</text>
</comment>
<dbReference type="Proteomes" id="UP001499933">
    <property type="component" value="Unassembled WGS sequence"/>
</dbReference>
<reference evidence="2" key="1">
    <citation type="journal article" date="2019" name="Int. J. Syst. Evol. Microbiol.">
        <title>The Global Catalogue of Microorganisms (GCM) 10K type strain sequencing project: providing services to taxonomists for standard genome sequencing and annotation.</title>
        <authorList>
            <consortium name="The Broad Institute Genomics Platform"/>
            <consortium name="The Broad Institute Genome Sequencing Center for Infectious Disease"/>
            <person name="Wu L."/>
            <person name="Ma J."/>
        </authorList>
    </citation>
    <scope>NUCLEOTIDE SEQUENCE [LARGE SCALE GENOMIC DNA]</scope>
    <source>
        <strain evidence="2">JCM 14901</strain>
    </source>
</reference>
<sequence>MPDRLADLISLNTRNGIDFIEIGNPAQTELRVHFLTTVVVEGTLVGTTPVTITGGETVPTVPVGPIVAADWSTDDAGRPILTVRTPFPGDFSHYRLAIASAALDPFYAGILFTFKAGCPSTLDCAAKDECETDDAPSPVIDYLAKDFTSFRTALLDYSASAYPQWVERDEPDVGVMLIELLSAVGDDLSYLQDRITGEASLATATQQVSAVRHARMVDYEPAPATSAQVIVQVDVAIPGLSRGLTVSAGLPDGQVIPFELGGPMLDPDTGALRIDALPVDPRWNRYDYMATPSARITPYWWDDALVCLPPGSTEMWVRGQGYGFLVGDPREGTRGLALLIDTAAPTAADPPVREVVHLTGAFEEEDPLYGVLLTRLTWDASEALASEHAQDRTMLAGNLVPAVEGRRYTEQFVIEPDPAGVDAPSAAVVRSGPDAGCEDATPQYLHTLDAGILAWVIDPELRDESVRLPEIVVVELPETAEDTAQTWRWRRSLLDADLFEQAYTVDPVAYRDLRRSPAALPWFEYDGDDGDSVRFGDGVFGELPPTGARFEVTYRTTAGAVGNVAADAITIVGDDLTGIVLGATNPFPAAGGEDRETIWHIRDNAPQAFRARQFRAVRAEDYTATAKELPWVLDAGTRVRWTGSWLSVFTTAQPPTGEAPSIAETSELIELLDRRRLAGYDVHTPAPRYVGLDLVVGVCALPGALRGEVEAAVLDELGTGVTCDGRLGFFAPGGLRFGAPLERSELEAAIQRASGVDGVVAIEYRRRGYVPWYLPMPEVVTVGADEILRADNDPSRPDRGSVRVVVKGVA</sequence>
<evidence type="ECO:0000313" key="1">
    <source>
        <dbReference type="EMBL" id="GAA1954738.1"/>
    </source>
</evidence>
<evidence type="ECO:0000313" key="2">
    <source>
        <dbReference type="Proteomes" id="UP001499933"/>
    </source>
</evidence>
<proteinExistence type="predicted"/>
<accession>A0ABP5C1X3</accession>
<keyword evidence="2" id="KW-1185">Reference proteome</keyword>
<organism evidence="1 2">
    <name type="scientific">Microbacterium deminutum</name>
    <dbReference type="NCBI Taxonomy" id="344164"/>
    <lineage>
        <taxon>Bacteria</taxon>
        <taxon>Bacillati</taxon>
        <taxon>Actinomycetota</taxon>
        <taxon>Actinomycetes</taxon>
        <taxon>Micrococcales</taxon>
        <taxon>Microbacteriaceae</taxon>
        <taxon>Microbacterium</taxon>
    </lineage>
</organism>
<gene>
    <name evidence="1" type="ORF">GCM10009776_15880</name>
</gene>